<evidence type="ECO:0000313" key="1">
    <source>
        <dbReference type="EMBL" id="BAX79053.1"/>
    </source>
</evidence>
<reference evidence="1 2" key="1">
    <citation type="journal article" date="2018" name="Mar. Genomics">
        <title>Complete genome sequence of Marinifilaceae bacterium strain SPP2, isolated from the Antarctic marine sediment.</title>
        <authorList>
            <person name="Watanabe M."/>
            <person name="Kojima H."/>
            <person name="Fukui M."/>
        </authorList>
    </citation>
    <scope>NUCLEOTIDE SEQUENCE [LARGE SCALE GENOMIC DNA]</scope>
    <source>
        <strain evidence="1 2">SPP2</strain>
    </source>
</reference>
<sequence length="68" mass="7770">MTTDELKKLQAEMPNDVLIKKVRHQISEMARTGGRSHIMCVPPEITDTDMILSELVDRYEKALGNEIE</sequence>
<keyword evidence="2" id="KW-1185">Reference proteome</keyword>
<proteinExistence type="predicted"/>
<protein>
    <submittedName>
        <fullName evidence="1">Uncharacterized protein</fullName>
    </submittedName>
</protein>
<name>A0A1Y1CG40_9BACT</name>
<reference evidence="2" key="2">
    <citation type="journal article" date="2020" name="Antonie Van Leeuwenhoek">
        <title>Labilibaculum antarcticum sp. nov., a novel facultative anaerobic, psychrotorelant bacterium isolated from marine sediment of Antarctica.</title>
        <authorList>
            <person name="Watanabe M."/>
            <person name="Kojima H."/>
            <person name="Fukui M."/>
        </authorList>
    </citation>
    <scope>NUCLEOTIDE SEQUENCE [LARGE SCALE GENOMIC DNA]</scope>
    <source>
        <strain evidence="2">SPP2</strain>
    </source>
</reference>
<dbReference type="AlphaFoldDB" id="A0A1Y1CG40"/>
<evidence type="ECO:0000313" key="2">
    <source>
        <dbReference type="Proteomes" id="UP000218267"/>
    </source>
</evidence>
<dbReference type="EMBL" id="AP018042">
    <property type="protein sequence ID" value="BAX79053.1"/>
    <property type="molecule type" value="Genomic_DNA"/>
</dbReference>
<dbReference type="Proteomes" id="UP000218267">
    <property type="component" value="Chromosome"/>
</dbReference>
<gene>
    <name evidence="1" type="ORF">ALGA_0664</name>
</gene>
<dbReference type="RefSeq" id="WP_096427988.1">
    <property type="nucleotide sequence ID" value="NZ_AP018042.1"/>
</dbReference>
<organism evidence="1 2">
    <name type="scientific">Labilibaculum antarcticum</name>
    <dbReference type="NCBI Taxonomy" id="1717717"/>
    <lineage>
        <taxon>Bacteria</taxon>
        <taxon>Pseudomonadati</taxon>
        <taxon>Bacteroidota</taxon>
        <taxon>Bacteroidia</taxon>
        <taxon>Marinilabiliales</taxon>
        <taxon>Marinifilaceae</taxon>
        <taxon>Labilibaculum</taxon>
    </lineage>
</organism>
<accession>A0A1Y1CG40</accession>
<dbReference type="KEGG" id="mbas:ALGA_0664"/>